<dbReference type="CDD" id="cd11386">
    <property type="entry name" value="MCP_signal"/>
    <property type="match status" value="1"/>
</dbReference>
<evidence type="ECO:0000256" key="4">
    <source>
        <dbReference type="ARBA" id="ARBA00022500"/>
    </source>
</evidence>
<comment type="subcellular location">
    <subcellularLocation>
        <location evidence="1">Cell membrane</location>
        <topology evidence="1">Multi-pass membrane protein</topology>
    </subcellularLocation>
</comment>
<dbReference type="SMART" id="SM00283">
    <property type="entry name" value="MA"/>
    <property type="match status" value="1"/>
</dbReference>
<evidence type="ECO:0000313" key="15">
    <source>
        <dbReference type="Proteomes" id="UP000250299"/>
    </source>
</evidence>
<dbReference type="GO" id="GO:0007165">
    <property type="term" value="P:signal transduction"/>
    <property type="evidence" value="ECO:0007669"/>
    <property type="project" value="UniProtKB-KW"/>
</dbReference>
<evidence type="ECO:0000259" key="13">
    <source>
        <dbReference type="PROSITE" id="PS50885"/>
    </source>
</evidence>
<dbReference type="Proteomes" id="UP000250299">
    <property type="component" value="Chromosome"/>
</dbReference>
<dbReference type="Pfam" id="PF00015">
    <property type="entry name" value="MCPsignal"/>
    <property type="match status" value="1"/>
</dbReference>
<dbReference type="Pfam" id="PF00672">
    <property type="entry name" value="HAMP"/>
    <property type="match status" value="1"/>
</dbReference>
<dbReference type="SUPFAM" id="SSF58104">
    <property type="entry name" value="Methyl-accepting chemotaxis protein (MCP) signaling domain"/>
    <property type="match status" value="1"/>
</dbReference>
<reference evidence="14 15" key="1">
    <citation type="submission" date="2018-05" db="EMBL/GenBank/DDBJ databases">
        <title>Whole genome sequence of Pseudomonas putida JBC17.</title>
        <authorList>
            <person name="Lee Y.H."/>
            <person name="David K."/>
        </authorList>
    </citation>
    <scope>NUCLEOTIDE SEQUENCE [LARGE SCALE GENOMIC DNA]</scope>
    <source>
        <strain evidence="14 15">JBC17</strain>
    </source>
</reference>
<dbReference type="InterPro" id="IPR024478">
    <property type="entry name" value="HlyB_4HB_MCP"/>
</dbReference>
<dbReference type="EMBL" id="CP029693">
    <property type="protein sequence ID" value="AWY38417.1"/>
    <property type="molecule type" value="Genomic_DNA"/>
</dbReference>
<name>A0A2Z4RBQ9_PSEPU</name>
<evidence type="ECO:0000256" key="8">
    <source>
        <dbReference type="ARBA" id="ARBA00023224"/>
    </source>
</evidence>
<comment type="similarity">
    <text evidence="9">Belongs to the methyl-accepting chemotaxis (MCP) protein family.</text>
</comment>
<dbReference type="InterPro" id="IPR004090">
    <property type="entry name" value="Chemotax_Me-accpt_rcpt"/>
</dbReference>
<evidence type="ECO:0000256" key="6">
    <source>
        <dbReference type="ARBA" id="ARBA00022989"/>
    </source>
</evidence>
<dbReference type="AlphaFoldDB" id="A0A2Z4RBQ9"/>
<sequence length="540" mass="57933">MMIRRIRLSARATLCFGVISLLLLCMGGLSVWKMSQIGVQAKRLEVDWLPSIQGSAKIKSSAYNLRLSLLYYIIDGASDKDGARSKVLDQDKTLDEVARNYEPNVSSEAERVKYEKVLELIKNYHEKVQVLLTQADKQTQLESFDYIRKVTVPAATALMEAIDELAAVNTVGAATSGSNARAAFDSGLVWVIAIIVMGLVLTVAIAIFFTRSIVLPMQSLLQVNQKIAEGDLRSNVEVSGADELTDLQQSAAAMLKNLKGTINHISESSSLLASAAEEMSAITDESKSGIQRQNLETEQAATAVNEMTVAVEDVARNAVSASKSTQQSGTAAQTGLDRVARTISSIENLAGSVGQTSSDLEQLAQQTQGIRKVLDVIRAIAEQTNLLALNAAIEAARAGEQGRGFAVVADEVRALAHRTQESTQEIEQMMSGIMSGSDKSVLSMQQSSAEAIKTLEIAREAGEAIREISRAVAEINERNLLIATASEQQAHVARSVDQNLMSIRDLSAQSTSAADQTSVASSELSKLAIGLSKVVSQFTV</sequence>
<dbReference type="InterPro" id="IPR003660">
    <property type="entry name" value="HAMP_dom"/>
</dbReference>
<feature type="domain" description="HAMP" evidence="13">
    <location>
        <begin position="211"/>
        <end position="263"/>
    </location>
</feature>
<evidence type="ECO:0000256" key="5">
    <source>
        <dbReference type="ARBA" id="ARBA00022692"/>
    </source>
</evidence>
<dbReference type="Gene3D" id="1.10.287.950">
    <property type="entry name" value="Methyl-accepting chemotaxis protein"/>
    <property type="match status" value="1"/>
</dbReference>
<evidence type="ECO:0000256" key="7">
    <source>
        <dbReference type="ARBA" id="ARBA00023136"/>
    </source>
</evidence>
<keyword evidence="8 10" id="KW-0807">Transducer</keyword>
<protein>
    <submittedName>
        <fullName evidence="14">HAMP domain-containing protein</fullName>
    </submittedName>
</protein>
<evidence type="ECO:0000256" key="2">
    <source>
        <dbReference type="ARBA" id="ARBA00022475"/>
    </source>
</evidence>
<dbReference type="PANTHER" id="PTHR32089:SF120">
    <property type="entry name" value="METHYL-ACCEPTING CHEMOTAXIS PROTEIN TLPQ"/>
    <property type="match status" value="1"/>
</dbReference>
<dbReference type="PRINTS" id="PR00260">
    <property type="entry name" value="CHEMTRNSDUCR"/>
</dbReference>
<dbReference type="GO" id="GO:0004888">
    <property type="term" value="F:transmembrane signaling receptor activity"/>
    <property type="evidence" value="ECO:0007669"/>
    <property type="project" value="InterPro"/>
</dbReference>
<keyword evidence="7 11" id="KW-0472">Membrane</keyword>
<evidence type="ECO:0000256" key="3">
    <source>
        <dbReference type="ARBA" id="ARBA00022481"/>
    </source>
</evidence>
<proteinExistence type="inferred from homology"/>
<dbReference type="GO" id="GO:0005886">
    <property type="term" value="C:plasma membrane"/>
    <property type="evidence" value="ECO:0007669"/>
    <property type="project" value="UniProtKB-SubCell"/>
</dbReference>
<dbReference type="PROSITE" id="PS50111">
    <property type="entry name" value="CHEMOTAXIS_TRANSDUC_2"/>
    <property type="match status" value="1"/>
</dbReference>
<dbReference type="FunFam" id="1.10.287.950:FF:000001">
    <property type="entry name" value="Methyl-accepting chemotaxis sensory transducer"/>
    <property type="match status" value="1"/>
</dbReference>
<accession>A0A2Z4RBQ9</accession>
<keyword evidence="4" id="KW-0145">Chemotaxis</keyword>
<evidence type="ECO:0000313" key="14">
    <source>
        <dbReference type="EMBL" id="AWY38417.1"/>
    </source>
</evidence>
<keyword evidence="3" id="KW-0488">Methylation</keyword>
<keyword evidence="2" id="KW-1003">Cell membrane</keyword>
<evidence type="ECO:0000256" key="10">
    <source>
        <dbReference type="PROSITE-ProRule" id="PRU00284"/>
    </source>
</evidence>
<dbReference type="PROSITE" id="PS50885">
    <property type="entry name" value="HAMP"/>
    <property type="match status" value="1"/>
</dbReference>
<dbReference type="OrthoDB" id="8724845at2"/>
<gene>
    <name evidence="14" type="ORF">DKY63_00250</name>
</gene>
<dbReference type="Pfam" id="PF12729">
    <property type="entry name" value="4HB_MCP_1"/>
    <property type="match status" value="1"/>
</dbReference>
<keyword evidence="5 11" id="KW-0812">Transmembrane</keyword>
<organism evidence="14 15">
    <name type="scientific">Pseudomonas putida</name>
    <name type="common">Arthrobacter siderocapsulatus</name>
    <dbReference type="NCBI Taxonomy" id="303"/>
    <lineage>
        <taxon>Bacteria</taxon>
        <taxon>Pseudomonadati</taxon>
        <taxon>Pseudomonadota</taxon>
        <taxon>Gammaproteobacteria</taxon>
        <taxon>Pseudomonadales</taxon>
        <taxon>Pseudomonadaceae</taxon>
        <taxon>Pseudomonas</taxon>
    </lineage>
</organism>
<dbReference type="PANTHER" id="PTHR32089">
    <property type="entry name" value="METHYL-ACCEPTING CHEMOTAXIS PROTEIN MCPB"/>
    <property type="match status" value="1"/>
</dbReference>
<feature type="transmembrane region" description="Helical" evidence="11">
    <location>
        <begin position="188"/>
        <end position="209"/>
    </location>
</feature>
<dbReference type="SMART" id="SM00304">
    <property type="entry name" value="HAMP"/>
    <property type="match status" value="1"/>
</dbReference>
<dbReference type="CDD" id="cd06225">
    <property type="entry name" value="HAMP"/>
    <property type="match status" value="1"/>
</dbReference>
<dbReference type="InterPro" id="IPR004089">
    <property type="entry name" value="MCPsignal_dom"/>
</dbReference>
<evidence type="ECO:0000259" key="12">
    <source>
        <dbReference type="PROSITE" id="PS50111"/>
    </source>
</evidence>
<feature type="domain" description="Methyl-accepting transducer" evidence="12">
    <location>
        <begin position="268"/>
        <end position="504"/>
    </location>
</feature>
<evidence type="ECO:0000256" key="1">
    <source>
        <dbReference type="ARBA" id="ARBA00004651"/>
    </source>
</evidence>
<keyword evidence="6 11" id="KW-1133">Transmembrane helix</keyword>
<evidence type="ECO:0000256" key="9">
    <source>
        <dbReference type="ARBA" id="ARBA00029447"/>
    </source>
</evidence>
<evidence type="ECO:0000256" key="11">
    <source>
        <dbReference type="SAM" id="Phobius"/>
    </source>
</evidence>
<dbReference type="GO" id="GO:0006935">
    <property type="term" value="P:chemotaxis"/>
    <property type="evidence" value="ECO:0007669"/>
    <property type="project" value="UniProtKB-KW"/>
</dbReference>